<gene>
    <name evidence="1" type="ORF">ACFO1V_09680</name>
</gene>
<dbReference type="EMBL" id="JBHSEL010000087">
    <property type="protein sequence ID" value="MFC4625488.1"/>
    <property type="molecule type" value="Genomic_DNA"/>
</dbReference>
<evidence type="ECO:0000313" key="1">
    <source>
        <dbReference type="EMBL" id="MFC4625488.1"/>
    </source>
</evidence>
<dbReference type="InterPro" id="IPR036291">
    <property type="entry name" value="NAD(P)-bd_dom_sf"/>
</dbReference>
<proteinExistence type="predicted"/>
<dbReference type="RefSeq" id="WP_374834620.1">
    <property type="nucleotide sequence ID" value="NZ_JBHEEZ010000065.1"/>
</dbReference>
<dbReference type="Gene3D" id="3.40.50.720">
    <property type="entry name" value="NAD(P)-binding Rossmann-like Domain"/>
    <property type="match status" value="1"/>
</dbReference>
<name>A0ABV9H7T0_9HYPH</name>
<dbReference type="Proteomes" id="UP001596042">
    <property type="component" value="Unassembled WGS sequence"/>
</dbReference>
<protein>
    <submittedName>
        <fullName evidence="1">NAD(P)-dependent oxidoreductase</fullName>
    </submittedName>
</protein>
<comment type="caution">
    <text evidence="1">The sequence shown here is derived from an EMBL/GenBank/DDBJ whole genome shotgun (WGS) entry which is preliminary data.</text>
</comment>
<evidence type="ECO:0000313" key="2">
    <source>
        <dbReference type="Proteomes" id="UP001596042"/>
    </source>
</evidence>
<accession>A0ABV9H7T0</accession>
<reference evidence="2" key="1">
    <citation type="journal article" date="2019" name="Int. J. Syst. Evol. Microbiol.">
        <title>The Global Catalogue of Microorganisms (GCM) 10K type strain sequencing project: providing services to taxonomists for standard genome sequencing and annotation.</title>
        <authorList>
            <consortium name="The Broad Institute Genomics Platform"/>
            <consortium name="The Broad Institute Genome Sequencing Center for Infectious Disease"/>
            <person name="Wu L."/>
            <person name="Ma J."/>
        </authorList>
    </citation>
    <scope>NUCLEOTIDE SEQUENCE [LARGE SCALE GENOMIC DNA]</scope>
    <source>
        <strain evidence="2">CGMCC 1.15731</strain>
    </source>
</reference>
<dbReference type="SUPFAM" id="SSF51735">
    <property type="entry name" value="NAD(P)-binding Rossmann-fold domains"/>
    <property type="match status" value="1"/>
</dbReference>
<sequence>MNNALIGYTGFVGSTLLKQSSFAALYRSTNIQDIENQEFDCVICAGAPAQKWIANRAPEEDRKKIDGLIRHLRTVKCNKFILISTVDVFKEPIGVDESTRVEEAGLHAYGLHRHFLEQFVIQNFPNHLIVRLPGLVGPGLRKNIIFDFLNQNNIQAIDSRGVFQFYPMVNLWYDIQLALQAGLSLVHLTAEPVSVADISLQGFGRPFDQAVASSPASYDMQTLYAPMFGAQGRYQYSARESIQAVRAYAQSEPTTLKADSGVVS</sequence>
<keyword evidence="2" id="KW-1185">Reference proteome</keyword>
<organism evidence="1 2">
    <name type="scientific">Daeguia caeni</name>
    <dbReference type="NCBI Taxonomy" id="439612"/>
    <lineage>
        <taxon>Bacteria</taxon>
        <taxon>Pseudomonadati</taxon>
        <taxon>Pseudomonadota</taxon>
        <taxon>Alphaproteobacteria</taxon>
        <taxon>Hyphomicrobiales</taxon>
        <taxon>Brucellaceae</taxon>
        <taxon>Daeguia</taxon>
    </lineage>
</organism>